<evidence type="ECO:0000256" key="1">
    <source>
        <dbReference type="SAM" id="SignalP"/>
    </source>
</evidence>
<reference evidence="2 3" key="1">
    <citation type="submission" date="2019-07" db="EMBL/GenBank/DDBJ databases">
        <title>Genomic Encyclopedia of Type Strains, Phase IV (KMG-IV): sequencing the most valuable type-strain genomes for metagenomic binning, comparative biology and taxonomic classification.</title>
        <authorList>
            <person name="Goeker M."/>
        </authorList>
    </citation>
    <scope>NUCLEOTIDE SEQUENCE [LARGE SCALE GENOMIC DNA]</scope>
    <source>
        <strain evidence="2 3">SS015</strain>
    </source>
</reference>
<dbReference type="AlphaFoldDB" id="A0A5D3WJ54"/>
<feature type="signal peptide" evidence="1">
    <location>
        <begin position="1"/>
        <end position="21"/>
    </location>
</feature>
<dbReference type="Proteomes" id="UP000324159">
    <property type="component" value="Unassembled WGS sequence"/>
</dbReference>
<comment type="caution">
    <text evidence="2">The sequence shown here is derived from an EMBL/GenBank/DDBJ whole genome shotgun (WGS) entry which is preliminary data.</text>
</comment>
<dbReference type="EMBL" id="VNIB01000006">
    <property type="protein sequence ID" value="TYO98540.1"/>
    <property type="molecule type" value="Genomic_DNA"/>
</dbReference>
<protein>
    <submittedName>
        <fullName evidence="2">Uncharacterized protein</fullName>
    </submittedName>
</protein>
<evidence type="ECO:0000313" key="3">
    <source>
        <dbReference type="Proteomes" id="UP000324159"/>
    </source>
</evidence>
<gene>
    <name evidence="2" type="ORF">EDC39_106143</name>
</gene>
<dbReference type="RefSeq" id="WP_148895909.1">
    <property type="nucleotide sequence ID" value="NZ_VNIB01000006.1"/>
</dbReference>
<keyword evidence="3" id="KW-1185">Reference proteome</keyword>
<dbReference type="SUPFAM" id="SSF56935">
    <property type="entry name" value="Porins"/>
    <property type="match status" value="1"/>
</dbReference>
<evidence type="ECO:0000313" key="2">
    <source>
        <dbReference type="EMBL" id="TYO98540.1"/>
    </source>
</evidence>
<organism evidence="2 3">
    <name type="scientific">Geothermobacter ehrlichii</name>
    <dbReference type="NCBI Taxonomy" id="213224"/>
    <lineage>
        <taxon>Bacteria</taxon>
        <taxon>Pseudomonadati</taxon>
        <taxon>Thermodesulfobacteriota</taxon>
        <taxon>Desulfuromonadia</taxon>
        <taxon>Desulfuromonadales</taxon>
        <taxon>Geothermobacteraceae</taxon>
        <taxon>Geothermobacter</taxon>
    </lineage>
</organism>
<proteinExistence type="predicted"/>
<accession>A0A5D3WJ54</accession>
<name>A0A5D3WJ54_9BACT</name>
<keyword evidence="1" id="KW-0732">Signal</keyword>
<dbReference type="OrthoDB" id="5389672at2"/>
<feature type="chain" id="PRO_5023103994" evidence="1">
    <location>
        <begin position="22"/>
        <end position="695"/>
    </location>
</feature>
<sequence>MRNCTILAVLSFIFLSLPALAKAQPQPDRETSLSLGYRLVDDQGDAKVREYDHLQPSTTLRFLASGYDDRFHGSLEGYLLSDKDYRSELHFDRDGQVRLDLRIENFVHNLEHIPYSDRPPAIAQDNGTPIPPPPPVINPNKATFTDHDPTAEYRLDTGIYEARFRGKLKSYPAHLNVRYWRMERKGDRQLRFVDEQCSGCHVQSRSVRIDQVTQEVTAGLDAHLGPVDVILEQLYRQFDNRENAPVDSYGTNVFFRPTATDLAHDTIPDVRMTESTLKVHTNLAGGLVGAASASIGKRENRNGLEPAQVSPIISSTDVAKGAGDLTWIPHPSWTFNFRYRLLDLDNSNTDSISITGVTTGISPVGVRNNPDLRRDSYLITASFRPDARLKLKGQFDREIIHRDQTGPALPYTSAKPTIGVPQELDPVWELPRQERNDRIRFSLYTRPLGDRRLRINTWWEYRTSSDPAYGTSFEDSHRLFFSTSYQHPQGRWGANLLLDRLWQQNDQFEITEFDETTGLPVSFDLGRSKRQFHLSAGFWGDLTESLSASMTYGYLASTIEQDLLFGNAPPDYAIEDSGVRYDQRTHTLAVHLNWRVTDPVLLELSGYHVRSYAAYSPGFSRFYAPTGVFDATSEGLKDISRVDLRQLGLSVGTTWAVTDNLSWAARYSFDDYEDRTGNVFDGHVQSCEVSLSYAW</sequence>